<comment type="cofactor">
    <cofactor evidence="7">
        <name>Zn(2+)</name>
        <dbReference type="ChEBI" id="CHEBI:29105"/>
    </cofactor>
    <text evidence="7">Binds 1 zinc ion.</text>
</comment>
<dbReference type="OrthoDB" id="534666at2759"/>
<dbReference type="EMBL" id="JANBUL010000162">
    <property type="protein sequence ID" value="KAJ2779804.1"/>
    <property type="molecule type" value="Genomic_DNA"/>
</dbReference>
<dbReference type="InterPro" id="IPR001567">
    <property type="entry name" value="Pept_M3A_M3B_dom"/>
</dbReference>
<sequence>MKIASSIAVLALTASVCVVGLSDKVKKALTAFESREHPSPHTGPILIAELSEYAANADLADVSGSFAKKNYAQAGKGLASHVGAIRGDPLVQRGAQLAMPFSMLDECVGEFRAMYNAPAGVNFDLSPDDVIRMVDDMIAEYNAAMDVVAQQAFPTFENVILPLARQTNDTVSLWVIRVLADLSSNEALREACGRAYKKLADFIIECELRADVYRVVRAVYEDYNEMSRLTPVQQRLVKRNEMQYRRNGLLISREKRAAFEQAKKRLVDITAEYERVVRDGGARLAFSREELDGVPDEYLDGMDTVVGEDGAERVVVRISDGGNQTVLAHARSEAVRRRVYVEGSRVGMAHIGLLQEAVGLRLQIAQALGYQSYVEYVFEDRMAESVDEVLDMMRDMQRGVAAAARAEMAQLEAAKRADAAAAGAEYAGFFEWDHTYYMHRRDAELHAEAPDEFKEYFPVVEVVLGLLDTLESVLGLRIVGAEGGSVWAAGVDVLEVWEADGDRFVGHLYLDLYHESSGVIYPGEYRLGIGCRKSDGTQLYPAVAVVCCFRRPTAEQPTLLSYVSVRRLMGFLGTAFQRLCATAEWSDMCSVELDFDGVPGAALTHWIAEPSVLRQLSAHYRTGEQIPDRLLEFLDKGGGSLGATLRLRDIATTIYDITIHSTTDGNVDVWQTFVDTFRDVVGLDTGDTGVYAIKFLLHLLERYAAGMYVYMWSDLHSRDMFVSRFAAEGLYNRKTGAAFRREILQPLGSRSSAESFQRFMGRKVDKQALIKSVGG</sequence>
<comment type="similarity">
    <text evidence="1 7">Belongs to the peptidase M3 family.</text>
</comment>
<feature type="signal peptide" evidence="8">
    <location>
        <begin position="1"/>
        <end position="22"/>
    </location>
</feature>
<dbReference type="GO" id="GO:0046872">
    <property type="term" value="F:metal ion binding"/>
    <property type="evidence" value="ECO:0007669"/>
    <property type="project" value="UniProtKB-UniRule"/>
</dbReference>
<evidence type="ECO:0000256" key="8">
    <source>
        <dbReference type="SAM" id="SignalP"/>
    </source>
</evidence>
<dbReference type="InterPro" id="IPR045090">
    <property type="entry name" value="Pept_M3A_M3B"/>
</dbReference>
<comment type="caution">
    <text evidence="10">The sequence shown here is derived from an EMBL/GenBank/DDBJ whole genome shotgun (WGS) entry which is preliminary data.</text>
</comment>
<gene>
    <name evidence="10" type="primary">PRD1_9</name>
    <name evidence="10" type="ORF">H4R18_003799</name>
</gene>
<dbReference type="Gene3D" id="1.20.1050.40">
    <property type="entry name" value="Endopeptidase. Chain P, domain 1"/>
    <property type="match status" value="1"/>
</dbReference>
<evidence type="ECO:0000256" key="3">
    <source>
        <dbReference type="ARBA" id="ARBA00022723"/>
    </source>
</evidence>
<dbReference type="InterPro" id="IPR024077">
    <property type="entry name" value="Neurolysin/TOP_dom2"/>
</dbReference>
<dbReference type="SUPFAM" id="SSF55486">
    <property type="entry name" value="Metalloproteases ('zincins'), catalytic domain"/>
    <property type="match status" value="1"/>
</dbReference>
<dbReference type="Gene3D" id="3.40.390.10">
    <property type="entry name" value="Collagenase (Catalytic Domain)"/>
    <property type="match status" value="1"/>
</dbReference>
<feature type="domain" description="Peptidase M3A/M3B catalytic" evidence="9">
    <location>
        <begin position="327"/>
        <end position="773"/>
    </location>
</feature>
<evidence type="ECO:0000256" key="7">
    <source>
        <dbReference type="RuleBase" id="RU003435"/>
    </source>
</evidence>
<dbReference type="PANTHER" id="PTHR11804:SF84">
    <property type="entry name" value="SACCHAROLYSIN"/>
    <property type="match status" value="1"/>
</dbReference>
<evidence type="ECO:0000313" key="11">
    <source>
        <dbReference type="Proteomes" id="UP001140217"/>
    </source>
</evidence>
<evidence type="ECO:0000256" key="6">
    <source>
        <dbReference type="ARBA" id="ARBA00023049"/>
    </source>
</evidence>
<keyword evidence="2 7" id="KW-0645">Protease</keyword>
<keyword evidence="3 7" id="KW-0479">Metal-binding</keyword>
<evidence type="ECO:0000256" key="2">
    <source>
        <dbReference type="ARBA" id="ARBA00022670"/>
    </source>
</evidence>
<dbReference type="Proteomes" id="UP001140217">
    <property type="component" value="Unassembled WGS sequence"/>
</dbReference>
<evidence type="ECO:0000256" key="4">
    <source>
        <dbReference type="ARBA" id="ARBA00022801"/>
    </source>
</evidence>
<organism evidence="10 11">
    <name type="scientific">Coemansia javaensis</name>
    <dbReference type="NCBI Taxonomy" id="2761396"/>
    <lineage>
        <taxon>Eukaryota</taxon>
        <taxon>Fungi</taxon>
        <taxon>Fungi incertae sedis</taxon>
        <taxon>Zoopagomycota</taxon>
        <taxon>Kickxellomycotina</taxon>
        <taxon>Kickxellomycetes</taxon>
        <taxon>Kickxellales</taxon>
        <taxon>Kickxellaceae</taxon>
        <taxon>Coemansia</taxon>
    </lineage>
</organism>
<dbReference type="GO" id="GO:0004222">
    <property type="term" value="F:metalloendopeptidase activity"/>
    <property type="evidence" value="ECO:0007669"/>
    <property type="project" value="UniProtKB-EC"/>
</dbReference>
<keyword evidence="8" id="KW-0732">Signal</keyword>
<dbReference type="GO" id="GO:0006518">
    <property type="term" value="P:peptide metabolic process"/>
    <property type="evidence" value="ECO:0007669"/>
    <property type="project" value="TreeGrafter"/>
</dbReference>
<proteinExistence type="inferred from homology"/>
<keyword evidence="5 7" id="KW-0862">Zinc</keyword>
<name>A0A9W8H9E9_9FUNG</name>
<dbReference type="AlphaFoldDB" id="A0A9W8H9E9"/>
<feature type="chain" id="PRO_5040768263" evidence="8">
    <location>
        <begin position="23"/>
        <end position="775"/>
    </location>
</feature>
<accession>A0A9W8H9E9</accession>
<dbReference type="Gene3D" id="1.10.1370.10">
    <property type="entry name" value="Neurolysin, domain 3"/>
    <property type="match status" value="1"/>
</dbReference>
<keyword evidence="6 7" id="KW-0482">Metalloprotease</keyword>
<evidence type="ECO:0000259" key="9">
    <source>
        <dbReference type="Pfam" id="PF01432"/>
    </source>
</evidence>
<dbReference type="Pfam" id="PF01432">
    <property type="entry name" value="Peptidase_M3"/>
    <property type="match status" value="1"/>
</dbReference>
<evidence type="ECO:0000313" key="10">
    <source>
        <dbReference type="EMBL" id="KAJ2779804.1"/>
    </source>
</evidence>
<dbReference type="EC" id="3.4.24.37" evidence="10"/>
<protein>
    <submittedName>
        <fullName evidence="10">Metalloendopeptidase</fullName>
        <ecNumber evidence="10">3.4.24.37</ecNumber>
    </submittedName>
</protein>
<keyword evidence="11" id="KW-1185">Reference proteome</keyword>
<dbReference type="InterPro" id="IPR024079">
    <property type="entry name" value="MetalloPept_cat_dom_sf"/>
</dbReference>
<evidence type="ECO:0000256" key="5">
    <source>
        <dbReference type="ARBA" id="ARBA00022833"/>
    </source>
</evidence>
<reference evidence="10" key="1">
    <citation type="submission" date="2022-07" db="EMBL/GenBank/DDBJ databases">
        <title>Phylogenomic reconstructions and comparative analyses of Kickxellomycotina fungi.</title>
        <authorList>
            <person name="Reynolds N.K."/>
            <person name="Stajich J.E."/>
            <person name="Barry K."/>
            <person name="Grigoriev I.V."/>
            <person name="Crous P."/>
            <person name="Smith M.E."/>
        </authorList>
    </citation>
    <scope>NUCLEOTIDE SEQUENCE</scope>
    <source>
        <strain evidence="10">NBRC 105414</strain>
    </source>
</reference>
<keyword evidence="4 7" id="KW-0378">Hydrolase</keyword>
<evidence type="ECO:0000256" key="1">
    <source>
        <dbReference type="ARBA" id="ARBA00006040"/>
    </source>
</evidence>
<dbReference type="GO" id="GO:0006508">
    <property type="term" value="P:proteolysis"/>
    <property type="evidence" value="ECO:0007669"/>
    <property type="project" value="UniProtKB-KW"/>
</dbReference>
<dbReference type="InterPro" id="IPR024080">
    <property type="entry name" value="Neurolysin/TOP_N"/>
</dbReference>
<dbReference type="PANTHER" id="PTHR11804">
    <property type="entry name" value="PROTEASE M3 THIMET OLIGOPEPTIDASE-RELATED"/>
    <property type="match status" value="1"/>
</dbReference>